<dbReference type="EMBL" id="JBHTJG010000006">
    <property type="protein sequence ID" value="MFD0947294.1"/>
    <property type="molecule type" value="Genomic_DNA"/>
</dbReference>
<dbReference type="InterPro" id="IPR036709">
    <property type="entry name" value="Autotransporte_beta_dom_sf"/>
</dbReference>
<feature type="chain" id="PRO_5046558064" evidence="1">
    <location>
        <begin position="32"/>
        <end position="1161"/>
    </location>
</feature>
<dbReference type="PRINTS" id="PR00722">
    <property type="entry name" value="CHYMOTRYPSIN"/>
</dbReference>
<evidence type="ECO:0000313" key="5">
    <source>
        <dbReference type="Proteomes" id="UP001596977"/>
    </source>
</evidence>
<dbReference type="SMART" id="SM00020">
    <property type="entry name" value="Tryp_SPc"/>
    <property type="match status" value="1"/>
</dbReference>
<dbReference type="SUPFAM" id="SSF103515">
    <property type="entry name" value="Autotransporter"/>
    <property type="match status" value="1"/>
</dbReference>
<dbReference type="SMART" id="SM00869">
    <property type="entry name" value="Autotransporter"/>
    <property type="match status" value="1"/>
</dbReference>
<comment type="caution">
    <text evidence="4">The sequence shown here is derived from an EMBL/GenBank/DDBJ whole genome shotgun (WGS) entry which is preliminary data.</text>
</comment>
<evidence type="ECO:0000259" key="2">
    <source>
        <dbReference type="PROSITE" id="PS50240"/>
    </source>
</evidence>
<dbReference type="RefSeq" id="WP_264944951.1">
    <property type="nucleotide sequence ID" value="NZ_JAPDRA010000006.1"/>
</dbReference>
<feature type="domain" description="Peptidase S1" evidence="2">
    <location>
        <begin position="73"/>
        <end position="392"/>
    </location>
</feature>
<accession>A0ABW3H8G7</accession>
<dbReference type="InterPro" id="IPR009003">
    <property type="entry name" value="Peptidase_S1_PA"/>
</dbReference>
<dbReference type="InterPro" id="IPR001314">
    <property type="entry name" value="Peptidase_S1A"/>
</dbReference>
<dbReference type="Gene3D" id="2.40.10.10">
    <property type="entry name" value="Trypsin-like serine proteases"/>
    <property type="match status" value="1"/>
</dbReference>
<dbReference type="InterPro" id="IPR001254">
    <property type="entry name" value="Trypsin_dom"/>
</dbReference>
<keyword evidence="1" id="KW-0732">Signal</keyword>
<dbReference type="SUPFAM" id="SSF50494">
    <property type="entry name" value="Trypsin-like serine proteases"/>
    <property type="match status" value="1"/>
</dbReference>
<evidence type="ECO:0000259" key="3">
    <source>
        <dbReference type="PROSITE" id="PS51208"/>
    </source>
</evidence>
<keyword evidence="5" id="KW-1185">Reference proteome</keyword>
<reference evidence="5" key="1">
    <citation type="journal article" date="2019" name="Int. J. Syst. Evol. Microbiol.">
        <title>The Global Catalogue of Microorganisms (GCM) 10K type strain sequencing project: providing services to taxonomists for standard genome sequencing and annotation.</title>
        <authorList>
            <consortium name="The Broad Institute Genomics Platform"/>
            <consortium name="The Broad Institute Genome Sequencing Center for Infectious Disease"/>
            <person name="Wu L."/>
            <person name="Ma J."/>
        </authorList>
    </citation>
    <scope>NUCLEOTIDE SEQUENCE [LARGE SCALE GENOMIC DNA]</scope>
    <source>
        <strain evidence="5">CCUG 62982</strain>
    </source>
</reference>
<gene>
    <name evidence="4" type="ORF">ACFQ1E_13170</name>
</gene>
<feature type="domain" description="Autotransporter" evidence="3">
    <location>
        <begin position="881"/>
        <end position="1161"/>
    </location>
</feature>
<dbReference type="InterPro" id="IPR005546">
    <property type="entry name" value="Autotransporte_beta"/>
</dbReference>
<feature type="signal peptide" evidence="1">
    <location>
        <begin position="1"/>
        <end position="31"/>
    </location>
</feature>
<organism evidence="4 5">
    <name type="scientific">Sphingomonas canadensis</name>
    <dbReference type="NCBI Taxonomy" id="1219257"/>
    <lineage>
        <taxon>Bacteria</taxon>
        <taxon>Pseudomonadati</taxon>
        <taxon>Pseudomonadota</taxon>
        <taxon>Alphaproteobacteria</taxon>
        <taxon>Sphingomonadales</taxon>
        <taxon>Sphingomonadaceae</taxon>
        <taxon>Sphingomonas</taxon>
    </lineage>
</organism>
<dbReference type="Gene3D" id="2.40.128.130">
    <property type="entry name" value="Autotransporter beta-domain"/>
    <property type="match status" value="1"/>
</dbReference>
<evidence type="ECO:0000256" key="1">
    <source>
        <dbReference type="SAM" id="SignalP"/>
    </source>
</evidence>
<protein>
    <submittedName>
        <fullName evidence="4">Autotransporter domain-containing protein</fullName>
    </submittedName>
</protein>
<name>A0ABW3H8G7_9SPHN</name>
<sequence>MTNSKLSRFRRASLFISAAAFCVAAAGTAHAQSDEGNGLLDITESVLEPQDASISLVPGRPDIVEVERDPQIVIGAPGTPTTARDPVNVNGVGQMIVDQGGGFIGLCTATLINPRTVIFAAHCVNDLPGSSYGAANGGTAIGFGFENNLRANAPGETDELVRWLLGGAGGAGRFQTNVAQAFYNSNFVTYHPGSLEPEANQFLYSDIAIASLDTPAKNVPTWAMLFSALPQVPITANGSGYHVTITGYGNNGTGSSGSTGGIDFRRRIAENIVGALASIDDFEGFLFGGGGGLPQNLYWIDFDDPRRGTQSADPRDFNAWRDNPLPREGITASGDSGGPLILDQQYAKQLVIGVLSGGYTRFFNGAPANGYGTASFYQPLYLYWDWIAENNPYRYVAAKAGNGDWTDPNHWVTTVDPNYFILDSNGNLVNGVPTTPGEGVNGTDGKFGQACFEGPINGGFSDCLDMETGTYTQTQRPIGTSAVSDRAVVSIRSILGDDADALLEAQDFDLAAVSPEAQAQQQAAVLPSATIANGLPGATNFVPNNINTGQGATPRYFDVTLSAAGTTTLSSSVTIDRLTISGTNTALNVASGGSLTSLMDINLLAGAVQVNGTLSTPGDFFMMSGGLNGSGTINTPYFTNVAGGIAPGTTGTIGTLTFNGNVILSSGSKLYIDLSNTGASDKIVVKAGADGTTGVASIGGQVNFTFNGAVRANNTYTILTAAGGVQGTFVTPQSLSAILKPQMIYTANSVQVNVQAGNYRDVIGPQTPIAYAYALLLDQNRSNANNYDSLYGPLDLLDAASIRNALNGLAPASETTAGTIGTVGLEAMSGFFRDRAMSLDGSNMSGGIARISAPANLSSVDLTGMRTGAPMQAGASSFVQEGTLPENMSAFVAGGYLNGDALSMPGTGWGGRDNYNGWYMAGGIETALGENAALGFALSYTDLDGTAAVPGQTATGKLYQGTLYSNYKLTNALRVDSMFSAGLFDIGTRRTVSFLGNSYTLRASDQALALTGEVGISGAVDAGPMTLTPRLALRTAQVGFSPTIETGGPTALLYKRDKLRSAQVRGGVTLAGNGTKFRPYLSGTLVHEFDGRGAVFSSNFVGSATPGVLFQTTEAAGAWGEVGGGLTVNTGNIDISLSAETTVARDDISAQTYRGSISFKF</sequence>
<dbReference type="Pfam" id="PF03797">
    <property type="entry name" value="Autotransporter"/>
    <property type="match status" value="1"/>
</dbReference>
<dbReference type="InterPro" id="IPR043504">
    <property type="entry name" value="Peptidase_S1_PA_chymotrypsin"/>
</dbReference>
<evidence type="ECO:0000313" key="4">
    <source>
        <dbReference type="EMBL" id="MFD0947294.1"/>
    </source>
</evidence>
<dbReference type="Proteomes" id="UP001596977">
    <property type="component" value="Unassembled WGS sequence"/>
</dbReference>
<dbReference type="PROSITE" id="PS50240">
    <property type="entry name" value="TRYPSIN_DOM"/>
    <property type="match status" value="1"/>
</dbReference>
<dbReference type="PROSITE" id="PS51208">
    <property type="entry name" value="AUTOTRANSPORTER"/>
    <property type="match status" value="1"/>
</dbReference>
<proteinExistence type="predicted"/>